<evidence type="ECO:0000313" key="3">
    <source>
        <dbReference type="Proteomes" id="UP001179952"/>
    </source>
</evidence>
<dbReference type="EMBL" id="JAUJYN010000003">
    <property type="protein sequence ID" value="KAK1276045.1"/>
    <property type="molecule type" value="Genomic_DNA"/>
</dbReference>
<feature type="region of interest" description="Disordered" evidence="1">
    <location>
        <begin position="1"/>
        <end position="50"/>
    </location>
</feature>
<dbReference type="Proteomes" id="UP001179952">
    <property type="component" value="Unassembled WGS sequence"/>
</dbReference>
<evidence type="ECO:0000313" key="2">
    <source>
        <dbReference type="EMBL" id="KAK1276045.1"/>
    </source>
</evidence>
<accession>A0AAV9BHH2</accession>
<keyword evidence="3" id="KW-1185">Reference proteome</keyword>
<name>A0AAV9BHH2_ACOGR</name>
<reference evidence="2" key="2">
    <citation type="submission" date="2023-06" db="EMBL/GenBank/DDBJ databases">
        <authorList>
            <person name="Ma L."/>
            <person name="Liu K.-W."/>
            <person name="Li Z."/>
            <person name="Hsiao Y.-Y."/>
            <person name="Qi Y."/>
            <person name="Fu T."/>
            <person name="Tang G."/>
            <person name="Zhang D."/>
            <person name="Sun W.-H."/>
            <person name="Liu D.-K."/>
            <person name="Li Y."/>
            <person name="Chen G.-Z."/>
            <person name="Liu X.-D."/>
            <person name="Liao X.-Y."/>
            <person name="Jiang Y.-T."/>
            <person name="Yu X."/>
            <person name="Hao Y."/>
            <person name="Huang J."/>
            <person name="Zhao X.-W."/>
            <person name="Ke S."/>
            <person name="Chen Y.-Y."/>
            <person name="Wu W.-L."/>
            <person name="Hsu J.-L."/>
            <person name="Lin Y.-F."/>
            <person name="Huang M.-D."/>
            <person name="Li C.-Y."/>
            <person name="Huang L."/>
            <person name="Wang Z.-W."/>
            <person name="Zhao X."/>
            <person name="Zhong W.-Y."/>
            <person name="Peng D.-H."/>
            <person name="Ahmad S."/>
            <person name="Lan S."/>
            <person name="Zhang J.-S."/>
            <person name="Tsai W.-C."/>
            <person name="Van De Peer Y."/>
            <person name="Liu Z.-J."/>
        </authorList>
    </citation>
    <scope>NUCLEOTIDE SEQUENCE</scope>
    <source>
        <strain evidence="2">SCP</strain>
        <tissue evidence="2">Leaves</tissue>
    </source>
</reference>
<dbReference type="PANTHER" id="PTHR34130:SF5">
    <property type="entry name" value="OS08G0243800 PROTEIN"/>
    <property type="match status" value="1"/>
</dbReference>
<dbReference type="PANTHER" id="PTHR34130">
    <property type="entry name" value="OS08G0243800 PROTEIN"/>
    <property type="match status" value="1"/>
</dbReference>
<gene>
    <name evidence="2" type="ORF">QJS04_geneDACA004000</name>
</gene>
<protein>
    <submittedName>
        <fullName evidence="2">Uncharacterized protein</fullName>
    </submittedName>
</protein>
<dbReference type="AlphaFoldDB" id="A0AAV9BHH2"/>
<evidence type="ECO:0000256" key="1">
    <source>
        <dbReference type="SAM" id="MobiDB-lite"/>
    </source>
</evidence>
<proteinExistence type="predicted"/>
<reference evidence="2" key="1">
    <citation type="journal article" date="2023" name="Nat. Commun.">
        <title>Diploid and tetraploid genomes of Acorus and the evolution of monocots.</title>
        <authorList>
            <person name="Ma L."/>
            <person name="Liu K.W."/>
            <person name="Li Z."/>
            <person name="Hsiao Y.Y."/>
            <person name="Qi Y."/>
            <person name="Fu T."/>
            <person name="Tang G.D."/>
            <person name="Zhang D."/>
            <person name="Sun W.H."/>
            <person name="Liu D.K."/>
            <person name="Li Y."/>
            <person name="Chen G.Z."/>
            <person name="Liu X.D."/>
            <person name="Liao X.Y."/>
            <person name="Jiang Y.T."/>
            <person name="Yu X."/>
            <person name="Hao Y."/>
            <person name="Huang J."/>
            <person name="Zhao X.W."/>
            <person name="Ke S."/>
            <person name="Chen Y.Y."/>
            <person name="Wu W.L."/>
            <person name="Hsu J.L."/>
            <person name="Lin Y.F."/>
            <person name="Huang M.D."/>
            <person name="Li C.Y."/>
            <person name="Huang L."/>
            <person name="Wang Z.W."/>
            <person name="Zhao X."/>
            <person name="Zhong W.Y."/>
            <person name="Peng D.H."/>
            <person name="Ahmad S."/>
            <person name="Lan S."/>
            <person name="Zhang J.S."/>
            <person name="Tsai W.C."/>
            <person name="Van de Peer Y."/>
            <person name="Liu Z.J."/>
        </authorList>
    </citation>
    <scope>NUCLEOTIDE SEQUENCE</scope>
    <source>
        <strain evidence="2">SCP</strain>
    </source>
</reference>
<comment type="caution">
    <text evidence="2">The sequence shown here is derived from an EMBL/GenBank/DDBJ whole genome shotgun (WGS) entry which is preliminary data.</text>
</comment>
<organism evidence="2 3">
    <name type="scientific">Acorus gramineus</name>
    <name type="common">Dwarf sweet flag</name>
    <dbReference type="NCBI Taxonomy" id="55184"/>
    <lineage>
        <taxon>Eukaryota</taxon>
        <taxon>Viridiplantae</taxon>
        <taxon>Streptophyta</taxon>
        <taxon>Embryophyta</taxon>
        <taxon>Tracheophyta</taxon>
        <taxon>Spermatophyta</taxon>
        <taxon>Magnoliopsida</taxon>
        <taxon>Liliopsida</taxon>
        <taxon>Acoraceae</taxon>
        <taxon>Acorus</taxon>
    </lineage>
</organism>
<feature type="region of interest" description="Disordered" evidence="1">
    <location>
        <begin position="162"/>
        <end position="181"/>
    </location>
</feature>
<sequence>MHQSTHPPNQTKQQQKPLEEQPPPPSSSPSPSFSGLPTTSAAQPRRTHMDQDGDTMFEFYKDFNSSEMCAAEDIFFCGKLLPLRPNQANEEQTRRPKPTHRRKLESFDEFNGGTTIREYLKGSSESRRMQRTTSQRPKPKWYVIVFGSVKVPGEMEMSDIRSRQMRRQPPPLPQQQPLKTASVNGGSAWRLLKSLSCKGHDIAASVML</sequence>
<feature type="compositionally biased region" description="Polar residues" evidence="1">
    <location>
        <begin position="1"/>
        <end position="16"/>
    </location>
</feature>